<comment type="caution">
    <text evidence="2">The sequence shown here is derived from an EMBL/GenBank/DDBJ whole genome shotgun (WGS) entry which is preliminary data.</text>
</comment>
<dbReference type="Gramene" id="KVH96821">
    <property type="protein sequence ID" value="KVH96821"/>
    <property type="gene ID" value="Ccrd_001087"/>
</dbReference>
<proteinExistence type="predicted"/>
<evidence type="ECO:0000313" key="2">
    <source>
        <dbReference type="EMBL" id="KVH96821.1"/>
    </source>
</evidence>
<dbReference type="Proteomes" id="UP000243975">
    <property type="component" value="Unassembled WGS sequence"/>
</dbReference>
<dbReference type="STRING" id="59895.A0A124SDF9"/>
<reference evidence="2 3" key="1">
    <citation type="journal article" date="2016" name="Sci. Rep.">
        <title>The genome sequence of the outbreeding globe artichoke constructed de novo incorporating a phase-aware low-pass sequencing strategy of F1 progeny.</title>
        <authorList>
            <person name="Scaglione D."/>
            <person name="Reyes-Chin-Wo S."/>
            <person name="Acquadro A."/>
            <person name="Froenicke L."/>
            <person name="Portis E."/>
            <person name="Beitel C."/>
            <person name="Tirone M."/>
            <person name="Mauro R."/>
            <person name="Lo Monaco A."/>
            <person name="Mauromicale G."/>
            <person name="Faccioli P."/>
            <person name="Cattivelli L."/>
            <person name="Rieseberg L."/>
            <person name="Michelmore R."/>
            <person name="Lanteri S."/>
        </authorList>
    </citation>
    <scope>NUCLEOTIDE SEQUENCE [LARGE SCALE GENOMIC DNA]</scope>
    <source>
        <strain evidence="2">2C</strain>
    </source>
</reference>
<keyword evidence="1" id="KW-0472">Membrane</keyword>
<keyword evidence="1" id="KW-0812">Transmembrane</keyword>
<keyword evidence="1" id="KW-1133">Transmembrane helix</keyword>
<accession>A0A124SDF9</accession>
<dbReference type="EMBL" id="LEKV01004155">
    <property type="protein sequence ID" value="KVH96821.1"/>
    <property type="molecule type" value="Genomic_DNA"/>
</dbReference>
<evidence type="ECO:0000256" key="1">
    <source>
        <dbReference type="SAM" id="Phobius"/>
    </source>
</evidence>
<gene>
    <name evidence="2" type="ORF">Ccrd_001087</name>
</gene>
<name>A0A124SDF9_CYNCS</name>
<organism evidence="2 3">
    <name type="scientific">Cynara cardunculus var. scolymus</name>
    <name type="common">Globe artichoke</name>
    <name type="synonym">Cynara scolymus</name>
    <dbReference type="NCBI Taxonomy" id="59895"/>
    <lineage>
        <taxon>Eukaryota</taxon>
        <taxon>Viridiplantae</taxon>
        <taxon>Streptophyta</taxon>
        <taxon>Embryophyta</taxon>
        <taxon>Tracheophyta</taxon>
        <taxon>Spermatophyta</taxon>
        <taxon>Magnoliopsida</taxon>
        <taxon>eudicotyledons</taxon>
        <taxon>Gunneridae</taxon>
        <taxon>Pentapetalae</taxon>
        <taxon>asterids</taxon>
        <taxon>campanulids</taxon>
        <taxon>Asterales</taxon>
        <taxon>Asteraceae</taxon>
        <taxon>Carduoideae</taxon>
        <taxon>Cardueae</taxon>
        <taxon>Carduinae</taxon>
        <taxon>Cynara</taxon>
    </lineage>
</organism>
<sequence length="160" mass="17851">MAALFHFYLTTMTTSTAMIHSNGFQFRSVHKPLRFIIQKNYPRVVRPILSINIPRSLSSIAVPKISNDPIFDLDRDYLSCSMPNTNRPLKVVVLFSGGVDGIVSLRFLPQPNTPALLSTLKYGSKYLTLFMSISVAILLTLMFFAVRESSLVCSFGNLAT</sequence>
<evidence type="ECO:0000313" key="3">
    <source>
        <dbReference type="Proteomes" id="UP000243975"/>
    </source>
</evidence>
<feature type="transmembrane region" description="Helical" evidence="1">
    <location>
        <begin position="128"/>
        <end position="146"/>
    </location>
</feature>
<keyword evidence="3" id="KW-1185">Reference proteome</keyword>
<protein>
    <submittedName>
        <fullName evidence="2">Uncharacterized protein</fullName>
    </submittedName>
</protein>
<dbReference type="AlphaFoldDB" id="A0A124SDF9"/>